<comment type="caution">
    <text evidence="3">The sequence shown here is derived from an EMBL/GenBank/DDBJ whole genome shotgun (WGS) entry which is preliminary data.</text>
</comment>
<accession>A0A4R9A727</accession>
<dbReference type="EMBL" id="SOHE01000021">
    <property type="protein sequence ID" value="TFD53463.1"/>
    <property type="molecule type" value="Genomic_DNA"/>
</dbReference>
<feature type="domain" description="Bacterial Ig-like" evidence="2">
    <location>
        <begin position="201"/>
        <end position="282"/>
    </location>
</feature>
<evidence type="ECO:0000259" key="2">
    <source>
        <dbReference type="Pfam" id="PF16640"/>
    </source>
</evidence>
<gene>
    <name evidence="3" type="ORF">E3T55_05475</name>
</gene>
<protein>
    <recommendedName>
        <fullName evidence="2">Bacterial Ig-like domain-containing protein</fullName>
    </recommendedName>
</protein>
<evidence type="ECO:0000256" key="1">
    <source>
        <dbReference type="SAM" id="SignalP"/>
    </source>
</evidence>
<evidence type="ECO:0000313" key="3">
    <source>
        <dbReference type="EMBL" id="TFD53463.1"/>
    </source>
</evidence>
<keyword evidence="1" id="KW-0732">Signal</keyword>
<dbReference type="OrthoDB" id="5099901at2"/>
<feature type="signal peptide" evidence="1">
    <location>
        <begin position="1"/>
        <end position="30"/>
    </location>
</feature>
<name>A0A4R9A727_9MICO</name>
<dbReference type="RefSeq" id="WP_134518571.1">
    <property type="nucleotide sequence ID" value="NZ_SOHE01000021.1"/>
</dbReference>
<evidence type="ECO:0000313" key="4">
    <source>
        <dbReference type="Proteomes" id="UP000297447"/>
    </source>
</evidence>
<sequence length="443" mass="44448">MKNFSRKIAAVTVMGAVILGSFSAVQSASAAAGDANDLGSFSITPTTGKVDGSHNTEFGTMLYSHSATTGCPVGYRGQSGTFIFQDGVTKGPIATARKTSTTLYGSTGLDGSPIFADQSFSIPTNNPFVSVRAWPTVGVVNPGAFELRYYCFSLSTNVDYANDKYFSIPMTLSADSTTWSVYTPVVAEASTLSLAAVSNDDSTVTLTSTVKDESSAVAIEAVGDIEFLDGTGTVIGSAAVTNGVATLTTPVLSDGAYTFTSRFVSGSETLSGSTSGAFTVNIGETSGSTTISVVVPTGSGALSLQGVASAITLSTAAVDTVSNTLKASGSLGSTVVTDTRQLGTVAWSLTGSVGDFVNTTDATKTIDGKALGWVPAVVGFDNAGVAGAAVSAVTAGLTSPSPLAIGSVVDGKITTTTGATLNFEAPANTAAGSYATTLTLTLI</sequence>
<dbReference type="InterPro" id="IPR032109">
    <property type="entry name" value="Big_3_5"/>
</dbReference>
<organism evidence="3 4">
    <name type="scientific">Cryobacterium frigoriphilum</name>
    <dbReference type="NCBI Taxonomy" id="1259150"/>
    <lineage>
        <taxon>Bacteria</taxon>
        <taxon>Bacillati</taxon>
        <taxon>Actinomycetota</taxon>
        <taxon>Actinomycetes</taxon>
        <taxon>Micrococcales</taxon>
        <taxon>Microbacteriaceae</taxon>
        <taxon>Cryobacterium</taxon>
    </lineage>
</organism>
<feature type="chain" id="PRO_5020766503" description="Bacterial Ig-like domain-containing protein" evidence="1">
    <location>
        <begin position="31"/>
        <end position="443"/>
    </location>
</feature>
<keyword evidence="4" id="KW-1185">Reference proteome</keyword>
<proteinExistence type="predicted"/>
<dbReference type="Pfam" id="PF16640">
    <property type="entry name" value="Big_3_5"/>
    <property type="match status" value="1"/>
</dbReference>
<dbReference type="Proteomes" id="UP000297447">
    <property type="component" value="Unassembled WGS sequence"/>
</dbReference>
<reference evidence="3 4" key="1">
    <citation type="submission" date="2019-03" db="EMBL/GenBank/DDBJ databases">
        <title>Genomics of glacier-inhabiting Cryobacterium strains.</title>
        <authorList>
            <person name="Liu Q."/>
            <person name="Xin Y.-H."/>
        </authorList>
    </citation>
    <scope>NUCLEOTIDE SEQUENCE [LARGE SCALE GENOMIC DNA]</scope>
    <source>
        <strain evidence="3 4">Hh14</strain>
    </source>
</reference>
<dbReference type="AlphaFoldDB" id="A0A4R9A727"/>